<keyword evidence="1" id="KW-0328">Glycosyltransferase</keyword>
<organism evidence="3 4">
    <name type="scientific">Arcticibacter tournemirensis</name>
    <dbReference type="NCBI Taxonomy" id="699437"/>
    <lineage>
        <taxon>Bacteria</taxon>
        <taxon>Pseudomonadati</taxon>
        <taxon>Bacteroidota</taxon>
        <taxon>Sphingobacteriia</taxon>
        <taxon>Sphingobacteriales</taxon>
        <taxon>Sphingobacteriaceae</taxon>
        <taxon>Arcticibacter</taxon>
    </lineage>
</organism>
<dbReference type="PANTHER" id="PTHR31306">
    <property type="entry name" value="ALPHA-1,6-MANNOSYLTRANSFERASE MNN11-RELATED"/>
    <property type="match status" value="1"/>
</dbReference>
<proteinExistence type="predicted"/>
<keyword evidence="4" id="KW-1185">Reference proteome</keyword>
<evidence type="ECO:0000313" key="4">
    <source>
        <dbReference type="Proteomes" id="UP000322918"/>
    </source>
</evidence>
<dbReference type="GO" id="GO:0006487">
    <property type="term" value="P:protein N-linked glycosylation"/>
    <property type="evidence" value="ECO:0007669"/>
    <property type="project" value="TreeGrafter"/>
</dbReference>
<accession>A0A5M9HAK7</accession>
<dbReference type="PANTHER" id="PTHR31306:SF4">
    <property type="entry name" value="ALPHA-1,2-GALACTOSYLTRANSFERASE"/>
    <property type="match status" value="1"/>
</dbReference>
<dbReference type="Gene3D" id="3.90.550.10">
    <property type="entry name" value="Spore Coat Polysaccharide Biosynthesis Protein SpsA, Chain A"/>
    <property type="match status" value="1"/>
</dbReference>
<evidence type="ECO:0008006" key="5">
    <source>
        <dbReference type="Google" id="ProtNLM"/>
    </source>
</evidence>
<dbReference type="SUPFAM" id="SSF53448">
    <property type="entry name" value="Nucleotide-diphospho-sugar transferases"/>
    <property type="match status" value="1"/>
</dbReference>
<dbReference type="EMBL" id="VWNE01000015">
    <property type="protein sequence ID" value="KAA8482791.1"/>
    <property type="molecule type" value="Genomic_DNA"/>
</dbReference>
<keyword evidence="2" id="KW-0808">Transferase</keyword>
<comment type="caution">
    <text evidence="3">The sequence shown here is derived from an EMBL/GenBank/DDBJ whole genome shotgun (WGS) entry which is preliminary data.</text>
</comment>
<dbReference type="Pfam" id="PF05637">
    <property type="entry name" value="Glyco_transf_34"/>
    <property type="match status" value="1"/>
</dbReference>
<sequence>MSKVLVFSIAVGGYHKHFKSCIDTHRSYCQKYGYEYLLVDRAPRRLQGSEASWLKVPLMLQALRGDYEWVAFIDADCRFSDNMPPFDTCFNTLDPSRSIFMAPGISGRVNAGVIFLRNTAASIEFLETVIRNADAEVPSEDKAPYENGHIIHFSKGNPSLYKLEHLQWNNNSVLNTESYIQHYSGGELRKWYNENLAPVPQPAGFIKKGYILAGKVMRKISAYINRKKLTAPVSQRLADLLPFFKANYPVFNTVSNADTL</sequence>
<protein>
    <recommendedName>
        <fullName evidence="5">Nucleotide-diphospho-sugar transferase domain-containing protein</fullName>
    </recommendedName>
</protein>
<evidence type="ECO:0000313" key="3">
    <source>
        <dbReference type="EMBL" id="KAA8482791.1"/>
    </source>
</evidence>
<name>A0A5M9HAK7_9SPHI</name>
<dbReference type="OrthoDB" id="1494230at2"/>
<dbReference type="Proteomes" id="UP000322918">
    <property type="component" value="Unassembled WGS sequence"/>
</dbReference>
<dbReference type="GO" id="GO:0016020">
    <property type="term" value="C:membrane"/>
    <property type="evidence" value="ECO:0007669"/>
    <property type="project" value="InterPro"/>
</dbReference>
<dbReference type="RefSeq" id="WP_141815330.1">
    <property type="nucleotide sequence ID" value="NZ_VFPL01000001.1"/>
</dbReference>
<evidence type="ECO:0000256" key="1">
    <source>
        <dbReference type="ARBA" id="ARBA00022676"/>
    </source>
</evidence>
<dbReference type="AlphaFoldDB" id="A0A5M9HAK7"/>
<evidence type="ECO:0000256" key="2">
    <source>
        <dbReference type="ARBA" id="ARBA00022679"/>
    </source>
</evidence>
<dbReference type="InterPro" id="IPR029044">
    <property type="entry name" value="Nucleotide-diphossugar_trans"/>
</dbReference>
<gene>
    <name evidence="3" type="ORF">F1649_11105</name>
</gene>
<dbReference type="InterPro" id="IPR008630">
    <property type="entry name" value="Glyco_trans_34"/>
</dbReference>
<reference evidence="3 4" key="1">
    <citation type="submission" date="2019-09" db="EMBL/GenBank/DDBJ databases">
        <title>Pararcticibacter amylolyticus gen. nov., sp. nov., isolated from a rottenly hemp rope, and reclassification of Pedobacter tournemirensis as Pararcticibacter tournemirensis comb. nov.</title>
        <authorList>
            <person name="Cai Y."/>
        </authorList>
    </citation>
    <scope>NUCLEOTIDE SEQUENCE [LARGE SCALE GENOMIC DNA]</scope>
    <source>
        <strain evidence="3 4">TF5-37.2-LB10</strain>
    </source>
</reference>
<dbReference type="GO" id="GO:0016757">
    <property type="term" value="F:glycosyltransferase activity"/>
    <property type="evidence" value="ECO:0007669"/>
    <property type="project" value="UniProtKB-KW"/>
</dbReference>